<feature type="chain" id="PRO_5006142983" description="ZP domain-containing protein" evidence="5">
    <location>
        <begin position="17"/>
        <end position="678"/>
    </location>
</feature>
<evidence type="ECO:0000256" key="5">
    <source>
        <dbReference type="SAM" id="SignalP"/>
    </source>
</evidence>
<reference evidence="7 8" key="1">
    <citation type="submission" date="2015-08" db="EMBL/GenBank/DDBJ databases">
        <title>The genome of the Asian arowana (Scleropages formosus).</title>
        <authorList>
            <person name="Tan M.H."/>
            <person name="Gan H.M."/>
            <person name="Croft L.J."/>
            <person name="Austin C.M."/>
        </authorList>
    </citation>
    <scope>NUCLEOTIDE SEQUENCE [LARGE SCALE GENOMIC DNA]</scope>
    <source>
        <strain evidence="7">Aro1</strain>
    </source>
</reference>
<feature type="domain" description="ZP" evidence="6">
    <location>
        <begin position="350"/>
        <end position="598"/>
    </location>
</feature>
<name>A0A0P7THX1_SCLFO</name>
<dbReference type="Pfam" id="PF00100">
    <property type="entry name" value="Zona_pellucida"/>
    <property type="match status" value="1"/>
</dbReference>
<keyword evidence="3" id="KW-0325">Glycoprotein</keyword>
<dbReference type="Proteomes" id="UP000034805">
    <property type="component" value="Unassembled WGS sequence"/>
</dbReference>
<dbReference type="Gene3D" id="2.60.40.3210">
    <property type="entry name" value="Zona pellucida, ZP-N domain"/>
    <property type="match status" value="1"/>
</dbReference>
<keyword evidence="4" id="KW-0472">Membrane</keyword>
<evidence type="ECO:0000313" key="8">
    <source>
        <dbReference type="Proteomes" id="UP000034805"/>
    </source>
</evidence>
<dbReference type="SMART" id="SM00241">
    <property type="entry name" value="ZP"/>
    <property type="match status" value="1"/>
</dbReference>
<dbReference type="Gene3D" id="2.60.40.4100">
    <property type="entry name" value="Zona pellucida, ZP-C domain"/>
    <property type="match status" value="1"/>
</dbReference>
<dbReference type="PROSITE" id="PS51034">
    <property type="entry name" value="ZP_2"/>
    <property type="match status" value="1"/>
</dbReference>
<organism evidence="7 8">
    <name type="scientific">Scleropages formosus</name>
    <name type="common">Asian bonytongue</name>
    <name type="synonym">Osteoglossum formosum</name>
    <dbReference type="NCBI Taxonomy" id="113540"/>
    <lineage>
        <taxon>Eukaryota</taxon>
        <taxon>Metazoa</taxon>
        <taxon>Chordata</taxon>
        <taxon>Craniata</taxon>
        <taxon>Vertebrata</taxon>
        <taxon>Euteleostomi</taxon>
        <taxon>Actinopterygii</taxon>
        <taxon>Neopterygii</taxon>
        <taxon>Teleostei</taxon>
        <taxon>Osteoglossocephala</taxon>
        <taxon>Osteoglossomorpha</taxon>
        <taxon>Osteoglossiformes</taxon>
        <taxon>Osteoglossidae</taxon>
        <taxon>Scleropages</taxon>
    </lineage>
</organism>
<keyword evidence="4" id="KW-0812">Transmembrane</keyword>
<evidence type="ECO:0000256" key="4">
    <source>
        <dbReference type="SAM" id="Phobius"/>
    </source>
</evidence>
<feature type="transmembrane region" description="Helical" evidence="4">
    <location>
        <begin position="641"/>
        <end position="661"/>
    </location>
</feature>
<evidence type="ECO:0000256" key="1">
    <source>
        <dbReference type="ARBA" id="ARBA00022729"/>
    </source>
</evidence>
<dbReference type="InterPro" id="IPR055356">
    <property type="entry name" value="ZP-N"/>
</dbReference>
<dbReference type="InterPro" id="IPR048290">
    <property type="entry name" value="ZP_chr"/>
</dbReference>
<evidence type="ECO:0000259" key="6">
    <source>
        <dbReference type="PROSITE" id="PS51034"/>
    </source>
</evidence>
<dbReference type="PRINTS" id="PR00023">
    <property type="entry name" value="ZPELLUCIDA"/>
</dbReference>
<evidence type="ECO:0000256" key="3">
    <source>
        <dbReference type="ARBA" id="ARBA00023180"/>
    </source>
</evidence>
<protein>
    <recommendedName>
        <fullName evidence="6">ZP domain-containing protein</fullName>
    </recommendedName>
</protein>
<dbReference type="Pfam" id="PF23344">
    <property type="entry name" value="ZP-N"/>
    <property type="match status" value="1"/>
</dbReference>
<gene>
    <name evidence="7" type="ORF">Z043_121522</name>
</gene>
<accession>A0A0P7THX1</accession>
<dbReference type="InterPro" id="IPR042235">
    <property type="entry name" value="ZP-C_dom"/>
</dbReference>
<comment type="caution">
    <text evidence="7">The sequence shown here is derived from an EMBL/GenBank/DDBJ whole genome shotgun (WGS) entry which is preliminary data.</text>
</comment>
<proteinExistence type="predicted"/>
<dbReference type="InterPro" id="IPR001507">
    <property type="entry name" value="ZP_dom"/>
</dbReference>
<evidence type="ECO:0000313" key="7">
    <source>
        <dbReference type="EMBL" id="KPP60477.1"/>
    </source>
</evidence>
<sequence length="678" mass="75536">MMHIFVFLLLVSSASASHYFGGTLAFTPKGTNPDGSLRVNIRYKEAYSVFYNAHVWYCYSGNCGSINNTVNGQWVDYSPSSPNLPNWYQMETFQTRTIPTDSPFEMREASCCWIYAPNNNAQWNLFAHIDLGTRSDTGKPNSSPVTTILPAIRVPQNCQRELKLLAHDPDADVVRCRYGILPNIECGTCYQHPDFFLDEGWNTVTEISLDLILTDHNIFTLAVVYIHNNFYALAVVYIHNNFYALFIVQVDQSVPSCADGEYLPMFQSPTPEHGKIIYAAVNYELAIKVKAAARFSTLTNIFISGPLNITKVVNANGNTAEAVIKWTPGSDGFGEHFPVCFVAESEATVSCNEMTMTVEIEKASIPGLNDGFVRLKDPLCTLMSNSTHIIGTMSLNTCGTEIEEDDESIIFKNEIVSFENTSTIITRTSELNIGFSCKYPKKGKASFSFTVHKPPYVFTENGFGTFAYQFELFTDRLFNSMVDPSAYPPQVNLGEMIYMQIAATSPILNTVLYVDSCRATPYDDPNYPVFYSIIENGCIVDNTVVVYENNNTMYKFGMEAFKFIGLHERVYITCSVILCEAGNHTRCSQGCVNGTATPAPHYRRRRAAITETSSHFISQGPLQLRRSSDSIGSSLTLNMNVVFIAGALLVALATVCGALMYRTKMSALKYQKLPSTEF</sequence>
<feature type="signal peptide" evidence="5">
    <location>
        <begin position="1"/>
        <end position="16"/>
    </location>
</feature>
<keyword evidence="4" id="KW-1133">Transmembrane helix</keyword>
<dbReference type="EMBL" id="JARO02010708">
    <property type="protein sequence ID" value="KPP60477.1"/>
    <property type="molecule type" value="Genomic_DNA"/>
</dbReference>
<evidence type="ECO:0000256" key="2">
    <source>
        <dbReference type="ARBA" id="ARBA00023157"/>
    </source>
</evidence>
<dbReference type="PANTHER" id="PTHR14002:SF59">
    <property type="entry name" value="CUB AND ZONA PELLUCIDA-LIKE DOMAIN-CONTAINING PROTEIN 1-RELATED"/>
    <property type="match status" value="1"/>
</dbReference>
<keyword evidence="2" id="KW-1015">Disulfide bond</keyword>
<dbReference type="InterPro" id="IPR055355">
    <property type="entry name" value="ZP-C"/>
</dbReference>
<keyword evidence="1 5" id="KW-0732">Signal</keyword>
<dbReference type="PANTHER" id="PTHR14002">
    <property type="entry name" value="ENDOGLIN/TGF-BETA RECEPTOR TYPE III"/>
    <property type="match status" value="1"/>
</dbReference>
<dbReference type="AlphaFoldDB" id="A0A0P7THX1"/>